<feature type="repeat" description="ANK" evidence="3">
    <location>
        <begin position="132"/>
        <end position="167"/>
    </location>
</feature>
<feature type="repeat" description="ANK" evidence="3">
    <location>
        <begin position="341"/>
        <end position="373"/>
    </location>
</feature>
<feature type="repeat" description="ANK" evidence="3">
    <location>
        <begin position="99"/>
        <end position="131"/>
    </location>
</feature>
<dbReference type="Proteomes" id="UP000286045">
    <property type="component" value="Unassembled WGS sequence"/>
</dbReference>
<dbReference type="SUPFAM" id="SSF48403">
    <property type="entry name" value="Ankyrin repeat"/>
    <property type="match status" value="2"/>
</dbReference>
<organism evidence="6 7">
    <name type="scientific">Xylaria grammica</name>
    <dbReference type="NCBI Taxonomy" id="363999"/>
    <lineage>
        <taxon>Eukaryota</taxon>
        <taxon>Fungi</taxon>
        <taxon>Dikarya</taxon>
        <taxon>Ascomycota</taxon>
        <taxon>Pezizomycotina</taxon>
        <taxon>Sordariomycetes</taxon>
        <taxon>Xylariomycetidae</taxon>
        <taxon>Xylariales</taxon>
        <taxon>Xylariaceae</taxon>
        <taxon>Xylaria</taxon>
    </lineage>
</organism>
<feature type="repeat" description="ANK" evidence="3">
    <location>
        <begin position="308"/>
        <end position="340"/>
    </location>
</feature>
<keyword evidence="5" id="KW-0812">Transmembrane</keyword>
<feature type="repeat" description="ANK" evidence="3">
    <location>
        <begin position="423"/>
        <end position="455"/>
    </location>
</feature>
<dbReference type="SMART" id="SM00248">
    <property type="entry name" value="ANK"/>
    <property type="match status" value="10"/>
</dbReference>
<evidence type="ECO:0000256" key="4">
    <source>
        <dbReference type="SAM" id="MobiDB-lite"/>
    </source>
</evidence>
<feature type="transmembrane region" description="Helical" evidence="5">
    <location>
        <begin position="1113"/>
        <end position="1135"/>
    </location>
</feature>
<evidence type="ECO:0000313" key="6">
    <source>
        <dbReference type="EMBL" id="RWA10566.1"/>
    </source>
</evidence>
<keyword evidence="7" id="KW-1185">Reference proteome</keyword>
<dbReference type="PROSITE" id="PS50297">
    <property type="entry name" value="ANK_REP_REGION"/>
    <property type="match status" value="5"/>
</dbReference>
<evidence type="ECO:0000256" key="1">
    <source>
        <dbReference type="ARBA" id="ARBA00022737"/>
    </source>
</evidence>
<comment type="caution">
    <text evidence="6">The sequence shown here is derived from an EMBL/GenBank/DDBJ whole genome shotgun (WGS) entry which is preliminary data.</text>
</comment>
<accession>A0A439D851</accession>
<reference evidence="6 7" key="1">
    <citation type="submission" date="2018-12" db="EMBL/GenBank/DDBJ databases">
        <title>Draft genome sequence of Xylaria grammica IHI A82.</title>
        <authorList>
            <person name="Buettner E."/>
            <person name="Kellner H."/>
        </authorList>
    </citation>
    <scope>NUCLEOTIDE SEQUENCE [LARGE SCALE GENOMIC DNA]</scope>
    <source>
        <strain evidence="6 7">IHI A82</strain>
    </source>
</reference>
<dbReference type="Gene3D" id="1.25.40.20">
    <property type="entry name" value="Ankyrin repeat-containing domain"/>
    <property type="match status" value="2"/>
</dbReference>
<protein>
    <submittedName>
        <fullName evidence="6">Uncharacterized protein</fullName>
    </submittedName>
</protein>
<evidence type="ECO:0000256" key="3">
    <source>
        <dbReference type="PROSITE-ProRule" id="PRU00023"/>
    </source>
</evidence>
<dbReference type="Pfam" id="PF13637">
    <property type="entry name" value="Ank_4"/>
    <property type="match status" value="1"/>
</dbReference>
<proteinExistence type="predicted"/>
<feature type="compositionally biased region" description="Basic and acidic residues" evidence="4">
    <location>
        <begin position="1032"/>
        <end position="1046"/>
    </location>
</feature>
<feature type="compositionally biased region" description="Basic and acidic residues" evidence="4">
    <location>
        <begin position="679"/>
        <end position="689"/>
    </location>
</feature>
<dbReference type="EMBL" id="RYZI01000109">
    <property type="protein sequence ID" value="RWA10566.1"/>
    <property type="molecule type" value="Genomic_DNA"/>
</dbReference>
<gene>
    <name evidence="6" type="ORF">EKO27_g4530</name>
</gene>
<keyword evidence="5" id="KW-0472">Membrane</keyword>
<keyword evidence="1" id="KW-0677">Repeat</keyword>
<dbReference type="Pfam" id="PF00023">
    <property type="entry name" value="Ank"/>
    <property type="match status" value="1"/>
</dbReference>
<feature type="transmembrane region" description="Helical" evidence="5">
    <location>
        <begin position="1155"/>
        <end position="1174"/>
    </location>
</feature>
<dbReference type="STRING" id="363999.A0A439D851"/>
<feature type="region of interest" description="Disordered" evidence="4">
    <location>
        <begin position="609"/>
        <end position="695"/>
    </location>
</feature>
<dbReference type="InterPro" id="IPR036770">
    <property type="entry name" value="Ankyrin_rpt-contain_sf"/>
</dbReference>
<feature type="repeat" description="ANK" evidence="3">
    <location>
        <begin position="29"/>
        <end position="61"/>
    </location>
</feature>
<feature type="repeat" description="ANK" evidence="3">
    <location>
        <begin position="275"/>
        <end position="307"/>
    </location>
</feature>
<keyword evidence="5" id="KW-1133">Transmembrane helix</keyword>
<name>A0A439D851_9PEZI</name>
<dbReference type="PROSITE" id="PS50088">
    <property type="entry name" value="ANK_REPEAT"/>
    <property type="match status" value="7"/>
</dbReference>
<feature type="region of interest" description="Disordered" evidence="4">
    <location>
        <begin position="956"/>
        <end position="979"/>
    </location>
</feature>
<dbReference type="InterPro" id="IPR002110">
    <property type="entry name" value="Ankyrin_rpt"/>
</dbReference>
<dbReference type="Pfam" id="PF12796">
    <property type="entry name" value="Ank_2"/>
    <property type="match status" value="3"/>
</dbReference>
<dbReference type="PANTHER" id="PTHR24198">
    <property type="entry name" value="ANKYRIN REPEAT AND PROTEIN KINASE DOMAIN-CONTAINING PROTEIN"/>
    <property type="match status" value="1"/>
</dbReference>
<feature type="compositionally biased region" description="Basic and acidic residues" evidence="4">
    <location>
        <begin position="629"/>
        <end position="645"/>
    </location>
</feature>
<dbReference type="AlphaFoldDB" id="A0A439D851"/>
<keyword evidence="2 3" id="KW-0040">ANK repeat</keyword>
<evidence type="ECO:0000256" key="5">
    <source>
        <dbReference type="SAM" id="Phobius"/>
    </source>
</evidence>
<dbReference type="PANTHER" id="PTHR24198:SF165">
    <property type="entry name" value="ANKYRIN REPEAT-CONTAINING PROTEIN-RELATED"/>
    <property type="match status" value="1"/>
</dbReference>
<evidence type="ECO:0000313" key="7">
    <source>
        <dbReference type="Proteomes" id="UP000286045"/>
    </source>
</evidence>
<feature type="region of interest" description="Disordered" evidence="4">
    <location>
        <begin position="1032"/>
        <end position="1055"/>
    </location>
</feature>
<dbReference type="Gene3D" id="1.20.58.340">
    <property type="entry name" value="Magnesium transport protein CorA, transmembrane region"/>
    <property type="match status" value="1"/>
</dbReference>
<sequence>MLIATLHDHLEVVNSLVRNRADIDIPDYEGKSPLYLAAEYGRVKMVERLLLAKADANQKAHNGSAPLHAAVNSTNEAILKALIKYTRESNESVDLTDNDESTALHLAASVGWSEGIEALLGAGGNVNSLDRQSRTPLILAAIYGGEGGLESIKVLLRSKANLEIRDTVYHQCALSYAAEGGHIRIVEVLIKAGCVVYSQQNDRYPSLLGAVWGDRSDHGLLKVFFELKSDESPNEKLPRAGAISEALYHADNWRYPDIIEWILAEEHYLTASNEAGRTVLSLAASNGYGNVVKMLLTKDLDLHTNDKEQRTALSLAAERGHHDIVGLLLEGGARVNSRDSNKRTPLSWAAESGNKETVQLLLDRGTEPDSRDSNNRTPLSWAAGIGSAAIIRQLLSRPPEKSHSSATDGWKRAVFVDSADRQEYWTPLWYAALGGHFEATEALLEFGANALTKDVTGYNLIDRLTPNESPAADGNLTSLSATRKLLEPYFSLMTQRLSDSDKVDSAYSVISVGFPKNINGRLETRHDSLDKFFNQADTKRDTSSRQDFCLKWLHLPANNMIWVEKEAYWCKILMAKHYKDCGDQDGQRRNLVLRSKLWTDNQNIPHERTSYHQRFMTPSCHSLPPMKPLDPEYEPKFNETKDRPTKPPHTSAPAKIEGDTPQQVENGPEMKLGNSLADSKPDPKGKDSGSKQLKTNVSIGDLGQCNRGLVLFMPYLHWEPQSGLKKLKKIMKEKDEKHKKLKELLKGEQTPIKYEEEIQKNAAERLKSPGINNLNETEKLLWRYLDEKHPVHIRRTLDQYYYPNSLDLEDRDQDQTALRYHKDYYGSHADGSEPVLTMVDQLWMWVLPKCGSSPPTIITAFPQRSDRGEGGNLKWMTALVNSILSKCDDLTTRSCFDVAKLIVSECSGIYFDSTHNRHETLRFLEIYRTAIANIMDNDVKRFRTFQENIEGLDLATGLPKSKAPKSRRQPQSQKLHKKTQNEIGIQDLLDIEKDIEDLRRIKDIRDELNMMTSLLRTQKGIIQEMGQIIHKDRNQHSSRKASREETGQSTSLNSPQEVVARNLEEVKRLDDFAGRAATAIDQLLELKQKQADLLLTNKIYEINDATDKQGKTLLTFTVVTIIFLPLSFMSSFLALDVTQFPRVGDKLSLDWVVEITLSVSLPLSAVLLLIAFNLDKSQRQWVSGVLSKMKSIRRNRKEKHVEEG</sequence>
<evidence type="ECO:0000256" key="2">
    <source>
        <dbReference type="ARBA" id="ARBA00023043"/>
    </source>
</evidence>
<feature type="compositionally biased region" description="Basic residues" evidence="4">
    <location>
        <begin position="962"/>
        <end position="978"/>
    </location>
</feature>